<reference evidence="1 2" key="2">
    <citation type="submission" date="2018-03" db="EMBL/GenBank/DDBJ databases">
        <authorList>
            <person name="Keele B.F."/>
        </authorList>
    </citation>
    <scope>NUCLEOTIDE SEQUENCE [LARGE SCALE GENOMIC DNA]</scope>
    <source>
        <strain evidence="1 2">CCALA 016</strain>
    </source>
</reference>
<dbReference type="EMBL" id="PXOH01000032">
    <property type="protein sequence ID" value="PSF33187.1"/>
    <property type="molecule type" value="Genomic_DNA"/>
</dbReference>
<gene>
    <name evidence="1" type="ORF">C7H19_20470</name>
</gene>
<protein>
    <submittedName>
        <fullName evidence="1">Uncharacterized protein</fullName>
    </submittedName>
</protein>
<sequence>MSEESQSQVKENQQLPASVLKAVQNDLSKQTNLPAEEFKLMNATHESWTDGCLGLAKPDEMCSQALIDGWRVVITREKQTWVYRTDTNGRVIRQEN</sequence>
<comment type="caution">
    <text evidence="1">The sequence shown here is derived from an EMBL/GenBank/DDBJ whole genome shotgun (WGS) entry which is preliminary data.</text>
</comment>
<dbReference type="OrthoDB" id="3723110at2"/>
<accession>A0A2T1LSW0</accession>
<evidence type="ECO:0000313" key="2">
    <source>
        <dbReference type="Proteomes" id="UP000239001"/>
    </source>
</evidence>
<dbReference type="AlphaFoldDB" id="A0A2T1LSW0"/>
<reference evidence="1 2" key="1">
    <citation type="submission" date="2018-03" db="EMBL/GenBank/DDBJ databases">
        <title>The ancient ancestry and fast evolution of plastids.</title>
        <authorList>
            <person name="Moore K.R."/>
            <person name="Magnabosco C."/>
            <person name="Momper L."/>
            <person name="Gold D.A."/>
            <person name="Bosak T."/>
            <person name="Fournier G.P."/>
        </authorList>
    </citation>
    <scope>NUCLEOTIDE SEQUENCE [LARGE SCALE GENOMIC DNA]</scope>
    <source>
        <strain evidence="1 2">CCALA 016</strain>
    </source>
</reference>
<dbReference type="Proteomes" id="UP000239001">
    <property type="component" value="Unassembled WGS sequence"/>
</dbReference>
<evidence type="ECO:0000313" key="1">
    <source>
        <dbReference type="EMBL" id="PSF33187.1"/>
    </source>
</evidence>
<proteinExistence type="predicted"/>
<organism evidence="1 2">
    <name type="scientific">Aphanothece hegewaldii CCALA 016</name>
    <dbReference type="NCBI Taxonomy" id="2107694"/>
    <lineage>
        <taxon>Bacteria</taxon>
        <taxon>Bacillati</taxon>
        <taxon>Cyanobacteriota</taxon>
        <taxon>Cyanophyceae</taxon>
        <taxon>Oscillatoriophycideae</taxon>
        <taxon>Chroococcales</taxon>
        <taxon>Aphanothecaceae</taxon>
        <taxon>Aphanothece</taxon>
    </lineage>
</organism>
<name>A0A2T1LSW0_9CHRO</name>
<keyword evidence="2" id="KW-1185">Reference proteome</keyword>